<sequence length="617" mass="69909">MNAKKWVLSLPVIVLILAALLAGFNYVTDPFGAFGDRFMQWFSYDETNNPRAAKISYLEQHHDEYDSYFLGCSSTSSLPTESFNEMLNARFYNMIMYGADMKDCEKIANYLIDNYTVKNLVLNVYLDNGLTYDDESNKLTHSLHYKTDPDMSALSYYSRFLLADPRYGYQKLVNKKKDTLMPQSFDVFDEQTGAYDKRVRDVEPIGSTADYLNAYPVFTNYPNHEPLHLYKTEACMQSVAAIRKVCEENGVNLIVLTAPVYTDYYKNFYDEDITNFYESLAKVTDYWNFSSSSVSSEPRFFYDSTHFRNNIGEMMATRIAEKEYPDFTPAITAIPSDFGTYVTSDTPHDYFTQRPAPRTDNDTAVKVPILTWHQLTEEVSGSATISPEAFRKQIQALSDAGCNAISLEQLRDYVYNGTPLPENPIVLTFDDGYLSNYADAFPVLKEYNMKATIFAIGVSIGKDTYKDTDHAMTPHFGAAEMQEMVDSGLISIQSHTYDMHQWPPFEDGNDRVRETLAQLPGESDADYEAAVRADIQQSQQAIEPITGEKVNALSYPEGAYGTLTMDALRSQGIELTFTTQPGVNAVVQGLPQTLYSMHRITMTEDTNMDEFLAELAK</sequence>
<reference evidence="4 5" key="1">
    <citation type="submission" date="2020-06" db="EMBL/GenBank/DDBJ databases">
        <title>Characterization of fructooligosaccharide metabolism and fructooligosaccharide-degrading enzymes in human commensal butyrate producers.</title>
        <authorList>
            <person name="Tanno H."/>
            <person name="Fujii T."/>
            <person name="Hirano K."/>
            <person name="Maeno S."/>
            <person name="Tonozuka T."/>
            <person name="Sakamoto M."/>
            <person name="Ohkuma M."/>
            <person name="Tochio T."/>
            <person name="Endo A."/>
        </authorList>
    </citation>
    <scope>NUCLEOTIDE SEQUENCE [LARGE SCALE GENOMIC DNA]</scope>
    <source>
        <strain evidence="4 5">JCM 31056</strain>
    </source>
</reference>
<dbReference type="Gene3D" id="3.20.20.370">
    <property type="entry name" value="Glycoside hydrolase/deacetylase"/>
    <property type="match status" value="1"/>
</dbReference>
<name>A0ABQ1E2E6_9FIRM</name>
<evidence type="ECO:0000313" key="5">
    <source>
        <dbReference type="Proteomes" id="UP000620147"/>
    </source>
</evidence>
<keyword evidence="2" id="KW-0732">Signal</keyword>
<gene>
    <name evidence="4" type="ORF">BUFA31_22410</name>
</gene>
<accession>A0ABQ1E2E6</accession>
<evidence type="ECO:0000259" key="3">
    <source>
        <dbReference type="PROSITE" id="PS51677"/>
    </source>
</evidence>
<dbReference type="Proteomes" id="UP000620147">
    <property type="component" value="Unassembled WGS sequence"/>
</dbReference>
<evidence type="ECO:0000256" key="1">
    <source>
        <dbReference type="ARBA" id="ARBA00004613"/>
    </source>
</evidence>
<dbReference type="PANTHER" id="PTHR34216:SF3">
    <property type="entry name" value="POLY-BETA-1,6-N-ACETYL-D-GLUCOSAMINE N-DEACETYLASE"/>
    <property type="match status" value="1"/>
</dbReference>
<proteinExistence type="predicted"/>
<feature type="domain" description="NodB homology" evidence="3">
    <location>
        <begin position="423"/>
        <end position="617"/>
    </location>
</feature>
<keyword evidence="5" id="KW-1185">Reference proteome</keyword>
<organism evidence="4 5">
    <name type="scientific">Butyricicoccus faecihominis</name>
    <dbReference type="NCBI Taxonomy" id="1712515"/>
    <lineage>
        <taxon>Bacteria</taxon>
        <taxon>Bacillati</taxon>
        <taxon>Bacillota</taxon>
        <taxon>Clostridia</taxon>
        <taxon>Eubacteriales</taxon>
        <taxon>Butyricicoccaceae</taxon>
        <taxon>Butyricicoccus</taxon>
    </lineage>
</organism>
<dbReference type="CDD" id="cd10918">
    <property type="entry name" value="CE4_NodB_like_5s_6s"/>
    <property type="match status" value="1"/>
</dbReference>
<dbReference type="InterPro" id="IPR051398">
    <property type="entry name" value="Polysacch_Deacetylase"/>
</dbReference>
<evidence type="ECO:0000256" key="2">
    <source>
        <dbReference type="ARBA" id="ARBA00022729"/>
    </source>
</evidence>
<evidence type="ECO:0000313" key="4">
    <source>
        <dbReference type="EMBL" id="GFO89077.1"/>
    </source>
</evidence>
<comment type="caution">
    <text evidence="4">The sequence shown here is derived from an EMBL/GenBank/DDBJ whole genome shotgun (WGS) entry which is preliminary data.</text>
</comment>
<dbReference type="RefSeq" id="WP_188886690.1">
    <property type="nucleotide sequence ID" value="NZ_BLYJ01000034.1"/>
</dbReference>
<dbReference type="SUPFAM" id="SSF88713">
    <property type="entry name" value="Glycoside hydrolase/deacetylase"/>
    <property type="match status" value="1"/>
</dbReference>
<dbReference type="InterPro" id="IPR011330">
    <property type="entry name" value="Glyco_hydro/deAcase_b/a-brl"/>
</dbReference>
<protein>
    <recommendedName>
        <fullName evidence="3">NodB homology domain-containing protein</fullName>
    </recommendedName>
</protein>
<dbReference type="PROSITE" id="PS51677">
    <property type="entry name" value="NODB"/>
    <property type="match status" value="1"/>
</dbReference>
<dbReference type="Pfam" id="PF01522">
    <property type="entry name" value="Polysacc_deac_1"/>
    <property type="match status" value="1"/>
</dbReference>
<dbReference type="EMBL" id="BLYJ01000034">
    <property type="protein sequence ID" value="GFO89077.1"/>
    <property type="molecule type" value="Genomic_DNA"/>
</dbReference>
<comment type="subcellular location">
    <subcellularLocation>
        <location evidence="1">Secreted</location>
    </subcellularLocation>
</comment>
<dbReference type="InterPro" id="IPR002509">
    <property type="entry name" value="NODB_dom"/>
</dbReference>
<dbReference type="PANTHER" id="PTHR34216">
    <property type="match status" value="1"/>
</dbReference>